<dbReference type="PANTHER" id="PTHR33178:SF10">
    <property type="entry name" value="STRESS-RESPONSE A_B BARREL DOMAIN-CONTAINING PROTEIN"/>
    <property type="match status" value="1"/>
</dbReference>
<dbReference type="AlphaFoldDB" id="A0A0B7NA38"/>
<sequence length="97" mass="11163">MEVVHIVIVKFKPEISEQVKNEAVKDVLALKNTIPQITDASAGKNFTDRGKGYEYGWVIKLKTKEDLPNYANHQSHLDFLSKYKDTFENVLAFDYEV</sequence>
<protein>
    <recommendedName>
        <fullName evidence="2">Stress-response A/B barrel domain-containing protein</fullName>
    </recommendedName>
</protein>
<dbReference type="OrthoDB" id="42919at2759"/>
<dbReference type="Pfam" id="PF07876">
    <property type="entry name" value="Dabb"/>
    <property type="match status" value="1"/>
</dbReference>
<comment type="subunit">
    <text evidence="1">Homodimer.</text>
</comment>
<organism evidence="3 4">
    <name type="scientific">Parasitella parasitica</name>
    <dbReference type="NCBI Taxonomy" id="35722"/>
    <lineage>
        <taxon>Eukaryota</taxon>
        <taxon>Fungi</taxon>
        <taxon>Fungi incertae sedis</taxon>
        <taxon>Mucoromycota</taxon>
        <taxon>Mucoromycotina</taxon>
        <taxon>Mucoromycetes</taxon>
        <taxon>Mucorales</taxon>
        <taxon>Mucorineae</taxon>
        <taxon>Mucoraceae</taxon>
        <taxon>Parasitella</taxon>
    </lineage>
</organism>
<proteinExistence type="predicted"/>
<dbReference type="SUPFAM" id="SSF54909">
    <property type="entry name" value="Dimeric alpha+beta barrel"/>
    <property type="match status" value="1"/>
</dbReference>
<accession>A0A0B7NA38</accession>
<dbReference type="PANTHER" id="PTHR33178">
    <property type="match status" value="1"/>
</dbReference>
<dbReference type="Proteomes" id="UP000054107">
    <property type="component" value="Unassembled WGS sequence"/>
</dbReference>
<dbReference type="SMART" id="SM00886">
    <property type="entry name" value="Dabb"/>
    <property type="match status" value="1"/>
</dbReference>
<dbReference type="InterPro" id="IPR013097">
    <property type="entry name" value="Dabb"/>
</dbReference>
<evidence type="ECO:0000259" key="2">
    <source>
        <dbReference type="PROSITE" id="PS51502"/>
    </source>
</evidence>
<evidence type="ECO:0000256" key="1">
    <source>
        <dbReference type="ARBA" id="ARBA00011738"/>
    </source>
</evidence>
<dbReference type="STRING" id="35722.A0A0B7NA38"/>
<feature type="domain" description="Stress-response A/B barrel" evidence="2">
    <location>
        <begin position="3"/>
        <end position="95"/>
    </location>
</feature>
<dbReference type="EMBL" id="LN731131">
    <property type="protein sequence ID" value="CEP14319.1"/>
    <property type="molecule type" value="Genomic_DNA"/>
</dbReference>
<evidence type="ECO:0000313" key="3">
    <source>
        <dbReference type="EMBL" id="CEP14319.1"/>
    </source>
</evidence>
<dbReference type="InterPro" id="IPR044662">
    <property type="entry name" value="HS1/DABB1-like"/>
</dbReference>
<dbReference type="InterPro" id="IPR011008">
    <property type="entry name" value="Dimeric_a/b-barrel"/>
</dbReference>
<keyword evidence="4" id="KW-1185">Reference proteome</keyword>
<name>A0A0B7NA38_9FUNG</name>
<dbReference type="Gene3D" id="3.30.70.100">
    <property type="match status" value="1"/>
</dbReference>
<gene>
    <name evidence="3" type="primary">PARPA_08492.1 scaffold 33134</name>
</gene>
<reference evidence="3 4" key="1">
    <citation type="submission" date="2014-09" db="EMBL/GenBank/DDBJ databases">
        <authorList>
            <person name="Ellenberger Sabrina"/>
        </authorList>
    </citation>
    <scope>NUCLEOTIDE SEQUENCE [LARGE SCALE GENOMIC DNA]</scope>
    <source>
        <strain evidence="3 4">CBS 412.66</strain>
    </source>
</reference>
<dbReference type="PROSITE" id="PS51502">
    <property type="entry name" value="S_R_A_B_BARREL"/>
    <property type="match status" value="1"/>
</dbReference>
<evidence type="ECO:0000313" key="4">
    <source>
        <dbReference type="Proteomes" id="UP000054107"/>
    </source>
</evidence>